<keyword evidence="1" id="KW-0175">Coiled coil</keyword>
<gene>
    <name evidence="3" type="ORF">QT711_07515</name>
</gene>
<feature type="compositionally biased region" description="Pro residues" evidence="2">
    <location>
        <begin position="185"/>
        <end position="195"/>
    </location>
</feature>
<organism evidence="3 4">
    <name type="scientific">Sporosarcina saromensis</name>
    <dbReference type="NCBI Taxonomy" id="359365"/>
    <lineage>
        <taxon>Bacteria</taxon>
        <taxon>Bacillati</taxon>
        <taxon>Bacillota</taxon>
        <taxon>Bacilli</taxon>
        <taxon>Bacillales</taxon>
        <taxon>Caryophanaceae</taxon>
        <taxon>Sporosarcina</taxon>
    </lineage>
</organism>
<comment type="caution">
    <text evidence="3">The sequence shown here is derived from an EMBL/GenBank/DDBJ whole genome shotgun (WGS) entry which is preliminary data.</text>
</comment>
<reference evidence="3 4" key="1">
    <citation type="submission" date="2023-06" db="EMBL/GenBank/DDBJ databases">
        <title>Sporosarcina sp. nov., isolated from Korean traditional fermented seafood 'Jeotgal'.</title>
        <authorList>
            <person name="Yang A.I."/>
            <person name="Shin N.-R."/>
        </authorList>
    </citation>
    <scope>NUCLEOTIDE SEQUENCE [LARGE SCALE GENOMIC DNA]</scope>
    <source>
        <strain evidence="3 4">KCTC13119</strain>
    </source>
</reference>
<keyword evidence="4" id="KW-1185">Reference proteome</keyword>
<feature type="region of interest" description="Disordered" evidence="2">
    <location>
        <begin position="151"/>
        <end position="212"/>
    </location>
</feature>
<name>A0ABU4G7T8_9BACL</name>
<feature type="compositionally biased region" description="Basic and acidic residues" evidence="2">
    <location>
        <begin position="200"/>
        <end position="212"/>
    </location>
</feature>
<protein>
    <submittedName>
        <fullName evidence="3">Uncharacterized protein</fullName>
    </submittedName>
</protein>
<sequence>MDKKEARNRRRKKKSRVEVAKLLIGAVLLIGIIGSSVSITFASQDVQSLLTSWFDTQRGNAIEDIKGAIDTEREFQMERLKEELQSEIQLANERLQTFTEDEKTKRTAALRSYTDTLIQQFSVDNTEEENYVVHELESIFQSAVSEMEQVMANSASKDGPISESPPEAEGQPVEDPVSEKDPVSEPNPEPSPEPNPSEDAENKISKAKDGDQ</sequence>
<dbReference type="EMBL" id="JAUBDI010000005">
    <property type="protein sequence ID" value="MDW0113030.1"/>
    <property type="molecule type" value="Genomic_DNA"/>
</dbReference>
<evidence type="ECO:0000256" key="1">
    <source>
        <dbReference type="SAM" id="Coils"/>
    </source>
</evidence>
<dbReference type="RefSeq" id="WP_317943109.1">
    <property type="nucleotide sequence ID" value="NZ_JAUBDI010000005.1"/>
</dbReference>
<accession>A0ABU4G7T8</accession>
<evidence type="ECO:0000256" key="2">
    <source>
        <dbReference type="SAM" id="MobiDB-lite"/>
    </source>
</evidence>
<proteinExistence type="predicted"/>
<evidence type="ECO:0000313" key="3">
    <source>
        <dbReference type="EMBL" id="MDW0113030.1"/>
    </source>
</evidence>
<dbReference type="Proteomes" id="UP001282284">
    <property type="component" value="Unassembled WGS sequence"/>
</dbReference>
<evidence type="ECO:0000313" key="4">
    <source>
        <dbReference type="Proteomes" id="UP001282284"/>
    </source>
</evidence>
<feature type="coiled-coil region" evidence="1">
    <location>
        <begin position="74"/>
        <end position="101"/>
    </location>
</feature>